<dbReference type="Pfam" id="PF02877">
    <property type="entry name" value="PARP_reg"/>
    <property type="match status" value="1"/>
</dbReference>
<evidence type="ECO:0000256" key="2">
    <source>
        <dbReference type="ARBA" id="ARBA00022676"/>
    </source>
</evidence>
<protein>
    <recommendedName>
        <fullName evidence="10">Poly [ADP-ribose] polymerase</fullName>
        <shortName evidence="10">PARP</shortName>
        <ecNumber evidence="10">2.4.2.-</ecNumber>
    </recommendedName>
</protein>
<organism evidence="14 15">
    <name type="scientific">Phytophthora pseudosyringae</name>
    <dbReference type="NCBI Taxonomy" id="221518"/>
    <lineage>
        <taxon>Eukaryota</taxon>
        <taxon>Sar</taxon>
        <taxon>Stramenopiles</taxon>
        <taxon>Oomycota</taxon>
        <taxon>Peronosporomycetes</taxon>
        <taxon>Peronosporales</taxon>
        <taxon>Peronosporaceae</taxon>
        <taxon>Phytophthora</taxon>
    </lineage>
</organism>
<evidence type="ECO:0000256" key="5">
    <source>
        <dbReference type="ARBA" id="ARBA00022765"/>
    </source>
</evidence>
<evidence type="ECO:0000259" key="11">
    <source>
        <dbReference type="PROSITE" id="PS51059"/>
    </source>
</evidence>
<dbReference type="GO" id="GO:1990404">
    <property type="term" value="F:NAD+-protein mono-ADP-ribosyltransferase activity"/>
    <property type="evidence" value="ECO:0007669"/>
    <property type="project" value="TreeGrafter"/>
</dbReference>
<feature type="domain" description="PARP alpha-helical" evidence="12">
    <location>
        <begin position="143"/>
        <end position="299"/>
    </location>
</feature>
<dbReference type="EMBL" id="JAGDFM010000454">
    <property type="protein sequence ID" value="KAG7378095.1"/>
    <property type="molecule type" value="Genomic_DNA"/>
</dbReference>
<keyword evidence="3 10" id="KW-0808">Transferase</keyword>
<dbReference type="FunFam" id="3.90.228.10:FF:000002">
    <property type="entry name" value="Poly [ADP-ribose] polymerase"/>
    <property type="match status" value="1"/>
</dbReference>
<dbReference type="Pfam" id="PF00644">
    <property type="entry name" value="PARP"/>
    <property type="match status" value="1"/>
</dbReference>
<dbReference type="Pfam" id="PF05406">
    <property type="entry name" value="WGR"/>
    <property type="match status" value="1"/>
</dbReference>
<dbReference type="GO" id="GO:0016779">
    <property type="term" value="F:nucleotidyltransferase activity"/>
    <property type="evidence" value="ECO:0007669"/>
    <property type="project" value="UniProtKB-KW"/>
</dbReference>
<dbReference type="PROSITE" id="PS51059">
    <property type="entry name" value="PARP_CATALYTIC"/>
    <property type="match status" value="1"/>
</dbReference>
<accession>A0A8T1VAP9</accession>
<keyword evidence="5" id="KW-0013">ADP-ribosylation</keyword>
<feature type="domain" description="WGR" evidence="13">
    <location>
        <begin position="19"/>
        <end position="119"/>
    </location>
</feature>
<evidence type="ECO:0000256" key="10">
    <source>
        <dbReference type="RuleBase" id="RU362114"/>
    </source>
</evidence>
<evidence type="ECO:0000313" key="14">
    <source>
        <dbReference type="EMBL" id="KAG7378095.1"/>
    </source>
</evidence>
<dbReference type="SMART" id="SM00773">
    <property type="entry name" value="WGR"/>
    <property type="match status" value="1"/>
</dbReference>
<evidence type="ECO:0000313" key="15">
    <source>
        <dbReference type="Proteomes" id="UP000694044"/>
    </source>
</evidence>
<evidence type="ECO:0000259" key="13">
    <source>
        <dbReference type="PROSITE" id="PS51977"/>
    </source>
</evidence>
<dbReference type="OrthoDB" id="2017365at2759"/>
<keyword evidence="4" id="KW-0548">Nucleotidyltransferase</keyword>
<keyword evidence="7" id="KW-0539">Nucleus</keyword>
<gene>
    <name evidence="14" type="primary">MIB1_3</name>
    <name evidence="14" type="ORF">PHYPSEUDO_010567</name>
</gene>
<evidence type="ECO:0000256" key="3">
    <source>
        <dbReference type="ARBA" id="ARBA00022679"/>
    </source>
</evidence>
<dbReference type="PROSITE" id="PS51060">
    <property type="entry name" value="PARP_ALPHA_HD"/>
    <property type="match status" value="1"/>
</dbReference>
<dbReference type="InterPro" id="IPR012317">
    <property type="entry name" value="Poly(ADP-ribose)pol_cat_dom"/>
</dbReference>
<evidence type="ECO:0000256" key="6">
    <source>
        <dbReference type="ARBA" id="ARBA00023027"/>
    </source>
</evidence>
<evidence type="ECO:0000256" key="8">
    <source>
        <dbReference type="ARBA" id="ARBA00024347"/>
    </source>
</evidence>
<dbReference type="EC" id="2.4.2.-" evidence="10"/>
<evidence type="ECO:0000256" key="4">
    <source>
        <dbReference type="ARBA" id="ARBA00022695"/>
    </source>
</evidence>
<dbReference type="InterPro" id="IPR008893">
    <property type="entry name" value="WGR_domain"/>
</dbReference>
<name>A0A8T1VAP9_9STRA</name>
<dbReference type="GO" id="GO:0006302">
    <property type="term" value="P:double-strand break repair"/>
    <property type="evidence" value="ECO:0007669"/>
    <property type="project" value="TreeGrafter"/>
</dbReference>
<dbReference type="GO" id="GO:0005730">
    <property type="term" value="C:nucleolus"/>
    <property type="evidence" value="ECO:0007669"/>
    <property type="project" value="TreeGrafter"/>
</dbReference>
<proteinExistence type="inferred from homology"/>
<feature type="domain" description="PARP catalytic" evidence="11">
    <location>
        <begin position="314"/>
        <end position="544"/>
    </location>
</feature>
<comment type="caution">
    <text evidence="14">The sequence shown here is derived from an EMBL/GenBank/DDBJ whole genome shotgun (WGS) entry which is preliminary data.</text>
</comment>
<dbReference type="Proteomes" id="UP000694044">
    <property type="component" value="Unassembled WGS sequence"/>
</dbReference>
<dbReference type="PROSITE" id="PS51977">
    <property type="entry name" value="WGR"/>
    <property type="match status" value="1"/>
</dbReference>
<reference evidence="14" key="1">
    <citation type="submission" date="2021-02" db="EMBL/GenBank/DDBJ databases">
        <authorList>
            <person name="Palmer J.M."/>
        </authorList>
    </citation>
    <scope>NUCLEOTIDE SEQUENCE</scope>
    <source>
        <strain evidence="14">SCRP734</strain>
    </source>
</reference>
<dbReference type="InterPro" id="IPR004102">
    <property type="entry name" value="Poly(ADP-ribose)pol_reg_dom"/>
</dbReference>
<evidence type="ECO:0000256" key="9">
    <source>
        <dbReference type="ARBA" id="ARBA00033987"/>
    </source>
</evidence>
<dbReference type="AlphaFoldDB" id="A0A8T1VAP9"/>
<dbReference type="PANTHER" id="PTHR10459:SF60">
    <property type="entry name" value="POLY [ADP-RIBOSE] POLYMERASE 2"/>
    <property type="match status" value="1"/>
</dbReference>
<evidence type="ECO:0000259" key="12">
    <source>
        <dbReference type="PROSITE" id="PS51060"/>
    </source>
</evidence>
<dbReference type="CDD" id="cd01437">
    <property type="entry name" value="parp_like"/>
    <property type="match status" value="1"/>
</dbReference>
<comment type="similarity">
    <text evidence="8">Belongs to the ARTD/PARP family.</text>
</comment>
<evidence type="ECO:0000256" key="1">
    <source>
        <dbReference type="ARBA" id="ARBA00004123"/>
    </source>
</evidence>
<dbReference type="GO" id="GO:0070212">
    <property type="term" value="P:protein poly-ADP-ribosylation"/>
    <property type="evidence" value="ECO:0007669"/>
    <property type="project" value="TreeGrafter"/>
</dbReference>
<dbReference type="PANTHER" id="PTHR10459">
    <property type="entry name" value="DNA LIGASE"/>
    <property type="match status" value="1"/>
</dbReference>
<comment type="catalytic activity">
    <reaction evidence="9">
        <text>NAD(+) + (ADP-D-ribosyl)n-acceptor = nicotinamide + (ADP-D-ribosyl)n+1-acceptor + H(+).</text>
        <dbReference type="EC" id="2.4.2.30"/>
    </reaction>
</comment>
<comment type="subcellular location">
    <subcellularLocation>
        <location evidence="1">Nucleus</location>
    </subcellularLocation>
</comment>
<sequence length="548" mass="61919">MAPRSVAKRVDPLSGCASSAEVYQDANGVAWSFMLNYTNISFGTYGNNKFYMVQLLQSGDNFMVFRKWGRVGAKNPQRALERYNTSLEKAQASFTKKFLDKSGNEWPLTGPFERVEGRYVLVELDDEVPEEEEEERVEAEKEEEVTSTLHETIQDLICDADLIAREVANMNLDLKRLPLGKLSKAQISQGYALLQQLSEALKEIEELNKLVTHTKETPPAKRTGTRRYTRVKRTTNPNAAQIRRLKASLKTLSSDFYTLIPHDFGRNLPPPIDSLDEVKLKIDLLEVLANLEISQKLQAEKKKNAKKKTGAKLNSLDAQYNLLNAKMEPLLESTDEFKIIERYVETTHAPTHVQYKLRIKSVLKIARPEEETFKDIFQSVNNHKLLWHGSRLSNVIGILSKGLRVAPPEAPNNGFMFGKGIYFADSVSKSANYCWTTPQHPKGVLVLAEVALGAPYMAQEAEDLTYTVLKKNKGCDSTHGVGRMAAPEEDYETMEDGVVVPIGEFMPSDGSGSLLYNEFIVYRQEQVKLRYLVNLDFLYEDEEEGDEA</sequence>
<keyword evidence="15" id="KW-1185">Reference proteome</keyword>
<evidence type="ECO:0000256" key="7">
    <source>
        <dbReference type="ARBA" id="ARBA00023242"/>
    </source>
</evidence>
<keyword evidence="6 10" id="KW-0520">NAD</keyword>
<dbReference type="InterPro" id="IPR050800">
    <property type="entry name" value="ARTD/PARP"/>
</dbReference>
<keyword evidence="2 10" id="KW-0328">Glycosyltransferase</keyword>
<dbReference type="GO" id="GO:0003950">
    <property type="term" value="F:NAD+ poly-ADP-ribosyltransferase activity"/>
    <property type="evidence" value="ECO:0007669"/>
    <property type="project" value="UniProtKB-UniRule"/>
</dbReference>